<name>A0A1M5KT91_9BACT</name>
<evidence type="ECO:0000256" key="4">
    <source>
        <dbReference type="ARBA" id="ARBA00023136"/>
    </source>
</evidence>
<evidence type="ECO:0000256" key="2">
    <source>
        <dbReference type="ARBA" id="ARBA00006275"/>
    </source>
</evidence>
<protein>
    <submittedName>
        <fullName evidence="8">Starch-binding associating with outer membrane</fullName>
    </submittedName>
</protein>
<dbReference type="EMBL" id="FQUS01000034">
    <property type="protein sequence ID" value="SHG55890.1"/>
    <property type="molecule type" value="Genomic_DNA"/>
</dbReference>
<evidence type="ECO:0000259" key="6">
    <source>
        <dbReference type="Pfam" id="PF07980"/>
    </source>
</evidence>
<feature type="domain" description="SusD-like N-terminal" evidence="7">
    <location>
        <begin position="26"/>
        <end position="215"/>
    </location>
</feature>
<feature type="domain" description="RagB/SusD" evidence="6">
    <location>
        <begin position="280"/>
        <end position="495"/>
    </location>
</feature>
<evidence type="ECO:0000256" key="3">
    <source>
        <dbReference type="ARBA" id="ARBA00022729"/>
    </source>
</evidence>
<dbReference type="InterPro" id="IPR012944">
    <property type="entry name" value="SusD_RagB_dom"/>
</dbReference>
<comment type="similarity">
    <text evidence="2">Belongs to the SusD family.</text>
</comment>
<gene>
    <name evidence="8" type="ORF">SAMN05443144_13410</name>
</gene>
<comment type="subcellular location">
    <subcellularLocation>
        <location evidence="1">Cell outer membrane</location>
    </subcellularLocation>
</comment>
<dbReference type="InterPro" id="IPR011990">
    <property type="entry name" value="TPR-like_helical_dom_sf"/>
</dbReference>
<dbReference type="Gene3D" id="1.25.40.390">
    <property type="match status" value="1"/>
</dbReference>
<dbReference type="STRING" id="1194090.SAMN05443144_13410"/>
<dbReference type="AlphaFoldDB" id="A0A1M5KT91"/>
<reference evidence="8 9" key="1">
    <citation type="submission" date="2016-11" db="EMBL/GenBank/DDBJ databases">
        <authorList>
            <person name="Jaros S."/>
            <person name="Januszkiewicz K."/>
            <person name="Wedrychowicz H."/>
        </authorList>
    </citation>
    <scope>NUCLEOTIDE SEQUENCE [LARGE SCALE GENOMIC DNA]</scope>
    <source>
        <strain evidence="8 9">DSM 21986</strain>
    </source>
</reference>
<keyword evidence="9" id="KW-1185">Reference proteome</keyword>
<proteinExistence type="inferred from homology"/>
<dbReference type="Pfam" id="PF07980">
    <property type="entry name" value="SusD_RagB"/>
    <property type="match status" value="1"/>
</dbReference>
<keyword evidence="5" id="KW-0998">Cell outer membrane</keyword>
<dbReference type="InterPro" id="IPR033985">
    <property type="entry name" value="SusD-like_N"/>
</dbReference>
<dbReference type="SUPFAM" id="SSF48452">
    <property type="entry name" value="TPR-like"/>
    <property type="match status" value="1"/>
</dbReference>
<keyword evidence="3" id="KW-0732">Signal</keyword>
<dbReference type="Proteomes" id="UP000184041">
    <property type="component" value="Unassembled WGS sequence"/>
</dbReference>
<dbReference type="GO" id="GO:0009279">
    <property type="term" value="C:cell outer membrane"/>
    <property type="evidence" value="ECO:0007669"/>
    <property type="project" value="UniProtKB-SubCell"/>
</dbReference>
<organism evidence="8 9">
    <name type="scientific">Fodinibius roseus</name>
    <dbReference type="NCBI Taxonomy" id="1194090"/>
    <lineage>
        <taxon>Bacteria</taxon>
        <taxon>Pseudomonadati</taxon>
        <taxon>Balneolota</taxon>
        <taxon>Balneolia</taxon>
        <taxon>Balneolales</taxon>
        <taxon>Balneolaceae</taxon>
        <taxon>Fodinibius</taxon>
    </lineage>
</organism>
<dbReference type="RefSeq" id="WP_073068324.1">
    <property type="nucleotide sequence ID" value="NZ_FQUS01000034.1"/>
</dbReference>
<dbReference type="CDD" id="cd08977">
    <property type="entry name" value="SusD"/>
    <property type="match status" value="1"/>
</dbReference>
<dbReference type="OrthoDB" id="5694214at2"/>
<evidence type="ECO:0000313" key="8">
    <source>
        <dbReference type="EMBL" id="SHG55890.1"/>
    </source>
</evidence>
<evidence type="ECO:0000259" key="7">
    <source>
        <dbReference type="Pfam" id="PF14322"/>
    </source>
</evidence>
<accession>A0A1M5KT91</accession>
<dbReference type="Pfam" id="PF14322">
    <property type="entry name" value="SusD-like_3"/>
    <property type="match status" value="1"/>
</dbReference>
<evidence type="ECO:0000256" key="5">
    <source>
        <dbReference type="ARBA" id="ARBA00023237"/>
    </source>
</evidence>
<dbReference type="PROSITE" id="PS51257">
    <property type="entry name" value="PROKAR_LIPOPROTEIN"/>
    <property type="match status" value="1"/>
</dbReference>
<evidence type="ECO:0000313" key="9">
    <source>
        <dbReference type="Proteomes" id="UP000184041"/>
    </source>
</evidence>
<sequence length="495" mass="56801">MRYLVLYIAFSVLTVTFFSSCDKSLLDTSPSNDFTEDIYWQEEADALAAINATYAATRGHWYRIVRTIFTPNSLSDGRHIQLQLGTHNPSNEDLFQNWWNGNYQGIGRANNLLGNIDQIEMNEELKERIKGEARFLRAFFYTDLVSLYGGVPLILDPPNFEEHKDLPRDSREEVIAQVLNDLDFAIGVLPDSYSGSDIGRATTGAALALKTRVLLYEDRWEEAAAVAQEVIQLGEYNLFPDYRGLFMPANQNNQEVIFDLQFTEPDYTHSLDVLLERNYAIAPQADLVDSYLMIDGKSINNSQLYDPENPYKNRDPRLKQTIVLEGSMFRGQTVPEDKQFNTGYGYKKNTTYLDSVSAPVNVNSDLNFIVLRYADLLLMYAEAQNEASGPDESVYEVLNRIRNRAGMPDVPTGLSQTEMREIIRHERRIELAGEGLYYNDIRRWRIAEEVMNTEVFDNNGEFLQSRSFDPERDYLWPIHEETIQDNPALDQNPGY</sequence>
<evidence type="ECO:0000256" key="1">
    <source>
        <dbReference type="ARBA" id="ARBA00004442"/>
    </source>
</evidence>
<keyword evidence="4" id="KW-0472">Membrane</keyword>